<dbReference type="PANTHER" id="PTHR46401">
    <property type="entry name" value="GLYCOSYLTRANSFERASE WBBK-RELATED"/>
    <property type="match status" value="1"/>
</dbReference>
<dbReference type="AlphaFoldDB" id="A0A1G1ZNA7"/>
<evidence type="ECO:0000259" key="3">
    <source>
        <dbReference type="Pfam" id="PF13439"/>
    </source>
</evidence>
<proteinExistence type="predicted"/>
<sequence length="409" mass="46757">MKIGIVCFNFFIAGGARLALDLAKSLGKLGHKVVIYTPDNKAESYRDIMAGLDIKIIKPRFSITAFSSKKPRTFVGWIIKKIREEVGFLSAARKIVSAMESDFDIVSVHDSSYVVGYLYKRKLNPRTRVIWNVNGQPFLYISRNNFLIDIVGRIYHWTRGFFNKKYLRAVDESIVLDTYNKQWLEKYGVKNISIIRGGIDFGKFYAPVKDFTKKATNKSVKLFALGALNPYRRFEDVIMAIYYLRQWGYNAEAEIICNNIWHEDGVRDNLISLVQKHHLENAVRLHFTGVPDEELRRTYSNSDVFVQAVYVTPPGNHGWGLVNFESMASGLPLIVCRASTATEVLEDNRTALFVDPLSPEQIARKVESLILNPKLYKEIALAGQSFVKNNLSWEKYAQEVLEVFKASQK</sequence>
<dbReference type="EMBL" id="MHJI01000010">
    <property type="protein sequence ID" value="OGY66054.1"/>
    <property type="molecule type" value="Genomic_DNA"/>
</dbReference>
<evidence type="ECO:0000259" key="2">
    <source>
        <dbReference type="Pfam" id="PF00534"/>
    </source>
</evidence>
<evidence type="ECO:0000313" key="5">
    <source>
        <dbReference type="Proteomes" id="UP000178517"/>
    </source>
</evidence>
<accession>A0A1G1ZNA7</accession>
<evidence type="ECO:0008006" key="6">
    <source>
        <dbReference type="Google" id="ProtNLM"/>
    </source>
</evidence>
<dbReference type="GO" id="GO:0009103">
    <property type="term" value="P:lipopolysaccharide biosynthetic process"/>
    <property type="evidence" value="ECO:0007669"/>
    <property type="project" value="TreeGrafter"/>
</dbReference>
<comment type="caution">
    <text evidence="4">The sequence shown here is derived from an EMBL/GenBank/DDBJ whole genome shotgun (WGS) entry which is preliminary data.</text>
</comment>
<dbReference type="InterPro" id="IPR001296">
    <property type="entry name" value="Glyco_trans_1"/>
</dbReference>
<keyword evidence="1" id="KW-0808">Transferase</keyword>
<dbReference type="Gene3D" id="3.40.50.2000">
    <property type="entry name" value="Glycogen Phosphorylase B"/>
    <property type="match status" value="2"/>
</dbReference>
<dbReference type="CDD" id="cd03801">
    <property type="entry name" value="GT4_PimA-like"/>
    <property type="match status" value="1"/>
</dbReference>
<gene>
    <name evidence="4" type="ORF">A3A04_00610</name>
</gene>
<dbReference type="PANTHER" id="PTHR46401:SF2">
    <property type="entry name" value="GLYCOSYLTRANSFERASE WBBK-RELATED"/>
    <property type="match status" value="1"/>
</dbReference>
<protein>
    <recommendedName>
        <fullName evidence="6">Glycosyl transferase family 1 domain-containing protein</fullName>
    </recommendedName>
</protein>
<dbReference type="GO" id="GO:0016757">
    <property type="term" value="F:glycosyltransferase activity"/>
    <property type="evidence" value="ECO:0007669"/>
    <property type="project" value="InterPro"/>
</dbReference>
<organism evidence="4 5">
    <name type="scientific">Candidatus Harrisonbacteria bacterium RIFCSPLOWO2_01_FULL_40_28</name>
    <dbReference type="NCBI Taxonomy" id="1798406"/>
    <lineage>
        <taxon>Bacteria</taxon>
        <taxon>Candidatus Harrisoniibacteriota</taxon>
    </lineage>
</organism>
<evidence type="ECO:0000313" key="4">
    <source>
        <dbReference type="EMBL" id="OGY66054.1"/>
    </source>
</evidence>
<dbReference type="Pfam" id="PF00534">
    <property type="entry name" value="Glycos_transf_1"/>
    <property type="match status" value="1"/>
</dbReference>
<feature type="domain" description="Glycosyl transferase family 1" evidence="2">
    <location>
        <begin position="216"/>
        <end position="383"/>
    </location>
</feature>
<dbReference type="Proteomes" id="UP000178517">
    <property type="component" value="Unassembled WGS sequence"/>
</dbReference>
<dbReference type="InterPro" id="IPR028098">
    <property type="entry name" value="Glyco_trans_4-like_N"/>
</dbReference>
<reference evidence="4 5" key="1">
    <citation type="journal article" date="2016" name="Nat. Commun.">
        <title>Thousands of microbial genomes shed light on interconnected biogeochemical processes in an aquifer system.</title>
        <authorList>
            <person name="Anantharaman K."/>
            <person name="Brown C.T."/>
            <person name="Hug L.A."/>
            <person name="Sharon I."/>
            <person name="Castelle C.J."/>
            <person name="Probst A.J."/>
            <person name="Thomas B.C."/>
            <person name="Singh A."/>
            <person name="Wilkins M.J."/>
            <person name="Karaoz U."/>
            <person name="Brodie E.L."/>
            <person name="Williams K.H."/>
            <person name="Hubbard S.S."/>
            <person name="Banfield J.F."/>
        </authorList>
    </citation>
    <scope>NUCLEOTIDE SEQUENCE [LARGE SCALE GENOMIC DNA]</scope>
</reference>
<feature type="domain" description="Glycosyltransferase subfamily 4-like N-terminal" evidence="3">
    <location>
        <begin position="14"/>
        <end position="200"/>
    </location>
</feature>
<dbReference type="Pfam" id="PF13439">
    <property type="entry name" value="Glyco_transf_4"/>
    <property type="match status" value="1"/>
</dbReference>
<dbReference type="SUPFAM" id="SSF53756">
    <property type="entry name" value="UDP-Glycosyltransferase/glycogen phosphorylase"/>
    <property type="match status" value="1"/>
</dbReference>
<name>A0A1G1ZNA7_9BACT</name>
<evidence type="ECO:0000256" key="1">
    <source>
        <dbReference type="ARBA" id="ARBA00022679"/>
    </source>
</evidence>
<dbReference type="STRING" id="1798406.A3A04_00610"/>